<dbReference type="InterPro" id="IPR001584">
    <property type="entry name" value="Integrase_cat-core"/>
</dbReference>
<dbReference type="PROSITE" id="PS50994">
    <property type="entry name" value="INTEGRASE"/>
    <property type="match status" value="1"/>
</dbReference>
<comment type="caution">
    <text evidence="3">The sequence shown here is derived from an EMBL/GenBank/DDBJ whole genome shotgun (WGS) entry which is preliminary data.</text>
</comment>
<feature type="region of interest" description="Disordered" evidence="1">
    <location>
        <begin position="169"/>
        <end position="273"/>
    </location>
</feature>
<dbReference type="GO" id="GO:0015074">
    <property type="term" value="P:DNA integration"/>
    <property type="evidence" value="ECO:0007669"/>
    <property type="project" value="InterPro"/>
</dbReference>
<dbReference type="PANTHER" id="PTHR48475">
    <property type="entry name" value="RIBONUCLEASE H"/>
    <property type="match status" value="1"/>
</dbReference>
<evidence type="ECO:0000313" key="3">
    <source>
        <dbReference type="EMBL" id="KAJ9542277.1"/>
    </source>
</evidence>
<evidence type="ECO:0000313" key="4">
    <source>
        <dbReference type="Proteomes" id="UP001172457"/>
    </source>
</evidence>
<dbReference type="InterPro" id="IPR002156">
    <property type="entry name" value="RNaseH_domain"/>
</dbReference>
<keyword evidence="4" id="KW-1185">Reference proteome</keyword>
<protein>
    <recommendedName>
        <fullName evidence="2">Integrase catalytic domain-containing protein</fullName>
    </recommendedName>
</protein>
<dbReference type="PANTHER" id="PTHR48475:SF2">
    <property type="entry name" value="RIBONUCLEASE H"/>
    <property type="match status" value="1"/>
</dbReference>
<dbReference type="InterPro" id="IPR036397">
    <property type="entry name" value="RNaseH_sf"/>
</dbReference>
<gene>
    <name evidence="3" type="ORF">OSB04_028783</name>
</gene>
<name>A0AA38T001_9ASTR</name>
<dbReference type="GO" id="GO:0004523">
    <property type="term" value="F:RNA-DNA hybrid ribonuclease activity"/>
    <property type="evidence" value="ECO:0007669"/>
    <property type="project" value="InterPro"/>
</dbReference>
<dbReference type="CDD" id="cd09279">
    <property type="entry name" value="RNase_HI_like"/>
    <property type="match status" value="1"/>
</dbReference>
<evidence type="ECO:0000259" key="2">
    <source>
        <dbReference type="PROSITE" id="PS50994"/>
    </source>
</evidence>
<feature type="compositionally biased region" description="Polar residues" evidence="1">
    <location>
        <begin position="174"/>
        <end position="194"/>
    </location>
</feature>
<feature type="compositionally biased region" description="Polar residues" evidence="1">
    <location>
        <begin position="239"/>
        <end position="255"/>
    </location>
</feature>
<dbReference type="EMBL" id="JARYMX010000007">
    <property type="protein sequence ID" value="KAJ9542277.1"/>
    <property type="molecule type" value="Genomic_DNA"/>
</dbReference>
<proteinExistence type="predicted"/>
<reference evidence="3" key="1">
    <citation type="submission" date="2023-03" db="EMBL/GenBank/DDBJ databases">
        <title>Chromosome-scale reference genome and RAD-based genetic map of yellow starthistle (Centaurea solstitialis) reveal putative structural variation and QTLs associated with invader traits.</title>
        <authorList>
            <person name="Reatini B."/>
            <person name="Cang F.A."/>
            <person name="Jiang Q."/>
            <person name="Mckibben M.T.W."/>
            <person name="Barker M.S."/>
            <person name="Rieseberg L.H."/>
            <person name="Dlugosch K.M."/>
        </authorList>
    </citation>
    <scope>NUCLEOTIDE SEQUENCE</scope>
    <source>
        <strain evidence="3">CAN-66</strain>
        <tissue evidence="3">Leaf</tissue>
    </source>
</reference>
<organism evidence="3 4">
    <name type="scientific">Centaurea solstitialis</name>
    <name type="common">yellow star-thistle</name>
    <dbReference type="NCBI Taxonomy" id="347529"/>
    <lineage>
        <taxon>Eukaryota</taxon>
        <taxon>Viridiplantae</taxon>
        <taxon>Streptophyta</taxon>
        <taxon>Embryophyta</taxon>
        <taxon>Tracheophyta</taxon>
        <taxon>Spermatophyta</taxon>
        <taxon>Magnoliopsida</taxon>
        <taxon>eudicotyledons</taxon>
        <taxon>Gunneridae</taxon>
        <taxon>Pentapetalae</taxon>
        <taxon>asterids</taxon>
        <taxon>campanulids</taxon>
        <taxon>Asterales</taxon>
        <taxon>Asteraceae</taxon>
        <taxon>Carduoideae</taxon>
        <taxon>Cardueae</taxon>
        <taxon>Centaureinae</taxon>
        <taxon>Centaurea</taxon>
    </lineage>
</organism>
<dbReference type="SUPFAM" id="SSF53098">
    <property type="entry name" value="Ribonuclease H-like"/>
    <property type="match status" value="2"/>
</dbReference>
<dbReference type="Pfam" id="PF13456">
    <property type="entry name" value="RVT_3"/>
    <property type="match status" value="1"/>
</dbReference>
<evidence type="ECO:0000256" key="1">
    <source>
        <dbReference type="SAM" id="MobiDB-lite"/>
    </source>
</evidence>
<accession>A0AA38T001</accession>
<dbReference type="Gene3D" id="3.30.420.10">
    <property type="entry name" value="Ribonuclease H-like superfamily/Ribonuclease H"/>
    <property type="match status" value="2"/>
</dbReference>
<dbReference type="InterPro" id="IPR012337">
    <property type="entry name" value="RNaseH-like_sf"/>
</dbReference>
<feature type="domain" description="Integrase catalytic" evidence="2">
    <location>
        <begin position="240"/>
        <end position="398"/>
    </location>
</feature>
<dbReference type="AlphaFoldDB" id="A0AA38T001"/>
<sequence length="486" mass="55302">MAIKSQLLADFVAEFSPELEPTTCDEVHNVTIQDNKTWLLYVDGSSNVRGSRLGVVLKSSQGGNMMYFIRCEFKATNNEAEYEALITGMDIAPKLGAKHLHVRSDSLLVVNQVNGDFQAKDSKMTTYLKIVKDQALHSTKPTMESVQIIHLTTSSIETKELVHMNEQVNFGCRSPTSKRSSDPNNDQNEATFSSAVARKGLPHVRPSPYEALPTRPPSSSCDQEPASFEHNAQYEPGQPSFQSPFENGNQDSPRTPATHRAYNRSPEDKMEARKTKFNASRYIDHLYRRSVTGLILQCIASQFDVPSEIMCDNDIRFIIKFCDERGIKLITSTPRYPQGNGLAESSNKSIINTIRKKLKAAKCKELPKVYRTIEELRNSTSFKMTSQKSIIERYFDKNMKDKILQVRDYFLQHVFQDTQEINAYKLSIKWEGSYQITQVITAGPYKLKVMDGKEIPRGWNATHLKRVLEIVYNRNNHLRNSSLVLR</sequence>
<dbReference type="Proteomes" id="UP001172457">
    <property type="component" value="Chromosome 7"/>
</dbReference>
<dbReference type="GO" id="GO:0003676">
    <property type="term" value="F:nucleic acid binding"/>
    <property type="evidence" value="ECO:0007669"/>
    <property type="project" value="InterPro"/>
</dbReference>